<feature type="domain" description="CBM20" evidence="12">
    <location>
        <begin position="1"/>
        <end position="96"/>
    </location>
</feature>
<dbReference type="PANTHER" id="PTHR32518:SF3">
    <property type="entry name" value="4-ALPHA-GLUCANOTRANSFERASE"/>
    <property type="match status" value="1"/>
</dbReference>
<name>A0A383U098_9FLAO</name>
<evidence type="ECO:0000256" key="10">
    <source>
        <dbReference type="ARBA" id="ARBA00031423"/>
    </source>
</evidence>
<feature type="domain" description="CBM20" evidence="12">
    <location>
        <begin position="121"/>
        <end position="236"/>
    </location>
</feature>
<organism evidence="13 14">
    <name type="scientific">Candidatus Ornithobacterium hominis</name>
    <dbReference type="NCBI Taxonomy" id="2497989"/>
    <lineage>
        <taxon>Bacteria</taxon>
        <taxon>Pseudomonadati</taxon>
        <taxon>Bacteroidota</taxon>
        <taxon>Flavobacteriia</taxon>
        <taxon>Flavobacteriales</taxon>
        <taxon>Weeksellaceae</taxon>
        <taxon>Ornithobacterium</taxon>
    </lineage>
</organism>
<comment type="similarity">
    <text evidence="3">Belongs to the disproportionating enzyme family.</text>
</comment>
<dbReference type="GO" id="GO:0005737">
    <property type="term" value="C:cytoplasm"/>
    <property type="evidence" value="ECO:0007669"/>
    <property type="project" value="UniProtKB-SubCell"/>
</dbReference>
<dbReference type="InterPro" id="IPR013783">
    <property type="entry name" value="Ig-like_fold"/>
</dbReference>
<dbReference type="Pfam" id="PF00686">
    <property type="entry name" value="CBM_20"/>
    <property type="match status" value="2"/>
</dbReference>
<evidence type="ECO:0000256" key="9">
    <source>
        <dbReference type="ARBA" id="ARBA00023277"/>
    </source>
</evidence>
<dbReference type="RefSeq" id="WP_133298009.1">
    <property type="nucleotide sequence ID" value="NZ_UNSC01000004.1"/>
</dbReference>
<accession>A0A383U098</accession>
<dbReference type="PANTHER" id="PTHR32518">
    <property type="match status" value="1"/>
</dbReference>
<evidence type="ECO:0000256" key="6">
    <source>
        <dbReference type="ARBA" id="ARBA00022490"/>
    </source>
</evidence>
<dbReference type="InterPro" id="IPR013784">
    <property type="entry name" value="Carb-bd-like_fold"/>
</dbReference>
<evidence type="ECO:0000256" key="4">
    <source>
        <dbReference type="ARBA" id="ARBA00012560"/>
    </source>
</evidence>
<evidence type="ECO:0000256" key="11">
    <source>
        <dbReference type="ARBA" id="ARBA00031501"/>
    </source>
</evidence>
<dbReference type="GO" id="GO:0004134">
    <property type="term" value="F:4-alpha-glucanotransferase activity"/>
    <property type="evidence" value="ECO:0007669"/>
    <property type="project" value="UniProtKB-EC"/>
</dbReference>
<dbReference type="GO" id="GO:0005975">
    <property type="term" value="P:carbohydrate metabolic process"/>
    <property type="evidence" value="ECO:0007669"/>
    <property type="project" value="InterPro"/>
</dbReference>
<comment type="catalytic activity">
    <reaction evidence="1">
        <text>Transfers a segment of a (1-&gt;4)-alpha-D-glucan to a new position in an acceptor, which may be glucose or a (1-&gt;4)-alpha-D-glucan.</text>
        <dbReference type="EC" id="2.4.1.25"/>
    </reaction>
</comment>
<dbReference type="GO" id="GO:2001070">
    <property type="term" value="F:starch binding"/>
    <property type="evidence" value="ECO:0007669"/>
    <property type="project" value="InterPro"/>
</dbReference>
<dbReference type="InterPro" id="IPR017853">
    <property type="entry name" value="GH"/>
</dbReference>
<evidence type="ECO:0000313" key="14">
    <source>
        <dbReference type="Proteomes" id="UP000262142"/>
    </source>
</evidence>
<proteinExistence type="inferred from homology"/>
<evidence type="ECO:0000256" key="1">
    <source>
        <dbReference type="ARBA" id="ARBA00000439"/>
    </source>
</evidence>
<dbReference type="OrthoDB" id="9811841at2"/>
<dbReference type="Gene3D" id="2.60.40.10">
    <property type="entry name" value="Immunoglobulins"/>
    <property type="match status" value="2"/>
</dbReference>
<dbReference type="SUPFAM" id="SSF51445">
    <property type="entry name" value="(Trans)glycosidases"/>
    <property type="match status" value="1"/>
</dbReference>
<dbReference type="Gene3D" id="3.20.20.80">
    <property type="entry name" value="Glycosidases"/>
    <property type="match status" value="2"/>
</dbReference>
<evidence type="ECO:0000259" key="12">
    <source>
        <dbReference type="PROSITE" id="PS51166"/>
    </source>
</evidence>
<dbReference type="SUPFAM" id="SSF49452">
    <property type="entry name" value="Starch-binding domain-like"/>
    <property type="match status" value="2"/>
</dbReference>
<dbReference type="EMBL" id="UNSC01000004">
    <property type="protein sequence ID" value="SZD72869.1"/>
    <property type="molecule type" value="Genomic_DNA"/>
</dbReference>
<comment type="subcellular location">
    <subcellularLocation>
        <location evidence="2">Cytoplasm</location>
    </subcellularLocation>
</comment>
<dbReference type="PROSITE" id="PS51166">
    <property type="entry name" value="CBM20"/>
    <property type="match status" value="2"/>
</dbReference>
<dbReference type="SMART" id="SM01065">
    <property type="entry name" value="CBM_2"/>
    <property type="match status" value="2"/>
</dbReference>
<keyword evidence="8 13" id="KW-0808">Transferase</keyword>
<keyword evidence="14" id="KW-1185">Reference proteome</keyword>
<evidence type="ECO:0000256" key="2">
    <source>
        <dbReference type="ARBA" id="ARBA00004496"/>
    </source>
</evidence>
<dbReference type="InterPro" id="IPR003385">
    <property type="entry name" value="Glyco_hydro_77"/>
</dbReference>
<dbReference type="Pfam" id="PF02446">
    <property type="entry name" value="Glyco_hydro_77"/>
    <property type="match status" value="1"/>
</dbReference>
<keyword evidence="7 13" id="KW-0328">Glycosyltransferase</keyword>
<evidence type="ECO:0000256" key="5">
    <source>
        <dbReference type="ARBA" id="ARBA00020295"/>
    </source>
</evidence>
<protein>
    <recommendedName>
        <fullName evidence="5">4-alpha-glucanotransferase</fullName>
        <ecNumber evidence="4">2.4.1.25</ecNumber>
    </recommendedName>
    <alternativeName>
        <fullName evidence="10">Amylomaltase</fullName>
    </alternativeName>
    <alternativeName>
        <fullName evidence="11">Disproportionating enzyme</fullName>
    </alternativeName>
</protein>
<dbReference type="CDD" id="cd05467">
    <property type="entry name" value="CBM20"/>
    <property type="match status" value="1"/>
</dbReference>
<keyword evidence="9" id="KW-0119">Carbohydrate metabolism</keyword>
<sequence>MKIKFHLKYSTHLGENIFVVGDIPELGNGDKSKALPMQFFNESEWYVEFETKKKKFEYTYFVRNLKDSSIREEWAPHHFERHILSKNLIVRDFWNIPVLPQYNLGTTLFEEISSQFKSQNLRALKKNTHRFKIHFPVFNPHQVLLLTGNTPKLGEWNPERGIEMKPAGKNFWYIDVAMPALLCDFEYKYALYDKREKSVNFFETGANRIGHPVGAEDVQIYNDVCFRVPELDRWRLSGLAIPVFSIRTKESCGVGEFSDLKALGKWAKNAGFSLIQILPINDTTAHYSWLDCYPYAAISVFALHPMYLSLRELPYSLNKKEILSLEKKSKILNQSSGVEYEAVNQYKRDFTQKYFKRNWRKIARDKDFLSFKKNNKNWLIPYAVFSSLRDEYGTTNFEQWPAYQQPSEELMNCINDEQHLLHAAVNYYCFIQWILDMQLRDAVDFLHREGVGLKGDLPIGISRHSVDAWEHRELFHMNQQAGAPPDDFAVLGQNWEFPTYNWEKMKDDDYTWWKSRFQFMARYFDAFRIDHILGFFRIWQIPMYATQGILGYFEPALAFSDEELIERGVSLSIKRLTQPFVTKEILKQIFDKEFETAENKYFKTLEDEISLKEEFSTQRKIQQNLDSNHPHFEILMNLVANVLFIEDENRAEHFHPRFNLIETLSYQDLDEHHKHVLYLLYTDYFYHRNENFWKIKGLEKLPMLKKATNMLTCGEDLGMIPKVVPEVMQELAVLNLEIQRMPGRVDKLFTHPADSPYLCVVSPSSHDTSTLRQWWKENRAGIKFFYNQWMGHEGEPPQELSEPLQEEILHQHLFSPAMLSIIPIQEFLGIDSSTRNLKEDDERINIPSVFPHKWDYRMHISVEDLIENKKFTQKLNALNQKCGRIKGDIIQFWK</sequence>
<evidence type="ECO:0000313" key="13">
    <source>
        <dbReference type="EMBL" id="SZD72869.1"/>
    </source>
</evidence>
<keyword evidence="6" id="KW-0963">Cytoplasm</keyword>
<evidence type="ECO:0000256" key="3">
    <source>
        <dbReference type="ARBA" id="ARBA00005684"/>
    </source>
</evidence>
<dbReference type="EC" id="2.4.1.25" evidence="4"/>
<reference evidence="13 14" key="1">
    <citation type="submission" date="2018-09" db="EMBL/GenBank/DDBJ databases">
        <authorList>
            <consortium name="Pathogen Informatics"/>
        </authorList>
    </citation>
    <scope>NUCLEOTIDE SEQUENCE [LARGE SCALE GENOMIC DNA]</scope>
    <source>
        <strain evidence="13 14">OH-22767</strain>
    </source>
</reference>
<evidence type="ECO:0000256" key="8">
    <source>
        <dbReference type="ARBA" id="ARBA00022679"/>
    </source>
</evidence>
<dbReference type="Proteomes" id="UP000262142">
    <property type="component" value="Unassembled WGS sequence"/>
</dbReference>
<dbReference type="InterPro" id="IPR002044">
    <property type="entry name" value="CBM20"/>
</dbReference>
<gene>
    <name evidence="13" type="primary">malQ</name>
    <name evidence="13" type="ORF">SAMEA104719789_00983</name>
</gene>
<evidence type="ECO:0000256" key="7">
    <source>
        <dbReference type="ARBA" id="ARBA00022676"/>
    </source>
</evidence>
<dbReference type="AlphaFoldDB" id="A0A383U098"/>